<evidence type="ECO:0000256" key="1">
    <source>
        <dbReference type="ARBA" id="ARBA00001922"/>
    </source>
</evidence>
<dbReference type="GO" id="GO:0005737">
    <property type="term" value="C:cytoplasm"/>
    <property type="evidence" value="ECO:0007669"/>
    <property type="project" value="TreeGrafter"/>
</dbReference>
<dbReference type="SUPFAM" id="SSF52242">
    <property type="entry name" value="Cobalamin (vitamin B12)-binding domain"/>
    <property type="match status" value="1"/>
</dbReference>
<organism evidence="7 8">
    <name type="scientific">Crateriforma conspicua</name>
    <dbReference type="NCBI Taxonomy" id="2527996"/>
    <lineage>
        <taxon>Bacteria</taxon>
        <taxon>Pseudomonadati</taxon>
        <taxon>Planctomycetota</taxon>
        <taxon>Planctomycetia</taxon>
        <taxon>Planctomycetales</taxon>
        <taxon>Planctomycetaceae</taxon>
        <taxon>Crateriforma</taxon>
    </lineage>
</organism>
<dbReference type="PANTHER" id="PTHR48101">
    <property type="entry name" value="METHYLMALONYL-COA MUTASE, MITOCHONDRIAL-RELATED"/>
    <property type="match status" value="1"/>
</dbReference>
<dbReference type="CDD" id="cd03677">
    <property type="entry name" value="MM_CoA_mutase_beta"/>
    <property type="match status" value="1"/>
</dbReference>
<gene>
    <name evidence="7" type="primary">mutA</name>
    <name evidence="7" type="ORF">Pan14r_24530</name>
</gene>
<accession>A0A5C5Y613</accession>
<dbReference type="Proteomes" id="UP000317238">
    <property type="component" value="Unassembled WGS sequence"/>
</dbReference>
<keyword evidence="5" id="KW-0170">Cobalt</keyword>
<evidence type="ECO:0000256" key="2">
    <source>
        <dbReference type="ARBA" id="ARBA00008465"/>
    </source>
</evidence>
<evidence type="ECO:0000259" key="6">
    <source>
        <dbReference type="Pfam" id="PF01642"/>
    </source>
</evidence>
<dbReference type="Pfam" id="PF01642">
    <property type="entry name" value="MM_CoA_mutase"/>
    <property type="match status" value="1"/>
</dbReference>
<evidence type="ECO:0000256" key="4">
    <source>
        <dbReference type="ARBA" id="ARBA00023235"/>
    </source>
</evidence>
<comment type="caution">
    <text evidence="7">The sequence shown here is derived from an EMBL/GenBank/DDBJ whole genome shotgun (WGS) entry which is preliminary data.</text>
</comment>
<dbReference type="GO" id="GO:0031419">
    <property type="term" value="F:cobalamin binding"/>
    <property type="evidence" value="ECO:0007669"/>
    <property type="project" value="UniProtKB-KW"/>
</dbReference>
<keyword evidence="8" id="KW-1185">Reference proteome</keyword>
<proteinExistence type="inferred from homology"/>
<dbReference type="PANTHER" id="PTHR48101:SF4">
    <property type="entry name" value="METHYLMALONYL-COA MUTASE, MITOCHONDRIAL"/>
    <property type="match status" value="1"/>
</dbReference>
<evidence type="ECO:0000313" key="8">
    <source>
        <dbReference type="Proteomes" id="UP000317238"/>
    </source>
</evidence>
<name>A0A5C5Y613_9PLAN</name>
<keyword evidence="3" id="KW-0846">Cobalamin</keyword>
<dbReference type="OrthoDB" id="9762378at2"/>
<dbReference type="EMBL" id="SJPL01000001">
    <property type="protein sequence ID" value="TWT70153.1"/>
    <property type="molecule type" value="Genomic_DNA"/>
</dbReference>
<dbReference type="GO" id="GO:0004494">
    <property type="term" value="F:methylmalonyl-CoA mutase activity"/>
    <property type="evidence" value="ECO:0007669"/>
    <property type="project" value="UniProtKB-EC"/>
</dbReference>
<evidence type="ECO:0000313" key="7">
    <source>
        <dbReference type="EMBL" id="TWT70153.1"/>
    </source>
</evidence>
<dbReference type="Gene3D" id="3.40.50.280">
    <property type="entry name" value="Cobalamin-binding domain"/>
    <property type="match status" value="1"/>
</dbReference>
<reference evidence="7 8" key="1">
    <citation type="submission" date="2019-02" db="EMBL/GenBank/DDBJ databases">
        <title>Deep-cultivation of Planctomycetes and their phenomic and genomic characterization uncovers novel biology.</title>
        <authorList>
            <person name="Wiegand S."/>
            <person name="Jogler M."/>
            <person name="Boedeker C."/>
            <person name="Pinto D."/>
            <person name="Vollmers J."/>
            <person name="Rivas-Marin E."/>
            <person name="Kohn T."/>
            <person name="Peeters S.H."/>
            <person name="Heuer A."/>
            <person name="Rast P."/>
            <person name="Oberbeckmann S."/>
            <person name="Bunk B."/>
            <person name="Jeske O."/>
            <person name="Meyerdierks A."/>
            <person name="Storesund J.E."/>
            <person name="Kallscheuer N."/>
            <person name="Luecker S."/>
            <person name="Lage O.M."/>
            <person name="Pohl T."/>
            <person name="Merkel B.J."/>
            <person name="Hornburger P."/>
            <person name="Mueller R.-W."/>
            <person name="Bruemmer F."/>
            <person name="Labrenz M."/>
            <person name="Spormann A.M."/>
            <person name="Op Den Camp H."/>
            <person name="Overmann J."/>
            <person name="Amann R."/>
            <person name="Jetten M.S.M."/>
            <person name="Mascher T."/>
            <person name="Medema M.H."/>
            <person name="Devos D.P."/>
            <person name="Kaster A.-K."/>
            <person name="Ovreas L."/>
            <person name="Rohde M."/>
            <person name="Galperin M.Y."/>
            <person name="Jogler C."/>
        </authorList>
    </citation>
    <scope>NUCLEOTIDE SEQUENCE [LARGE SCALE GENOMIC DNA]</scope>
    <source>
        <strain evidence="7 8">Pan14r</strain>
    </source>
</reference>
<evidence type="ECO:0000256" key="3">
    <source>
        <dbReference type="ARBA" id="ARBA00022628"/>
    </source>
</evidence>
<dbReference type="InterPro" id="IPR006099">
    <property type="entry name" value="MeMalonylCoA_mutase_a/b_cat"/>
</dbReference>
<dbReference type="Gene3D" id="3.20.20.240">
    <property type="entry name" value="Methylmalonyl-CoA mutase"/>
    <property type="match status" value="1"/>
</dbReference>
<keyword evidence="4 7" id="KW-0413">Isomerase</keyword>
<sequence>MTTSKLTVTDDFPPVDYDTWRQQVESDLKGAPFDRKLVSHTYEGIDIQPVYSSKDQLDGTDPMGVPGAVPFTRGAHPMGPIMCGVDQRQEHTHPDLEAANQAILGDLEGGVTSLTLRLDKATRAGVSVEQAEDLAGVDGLMAYRVEDLDELLEKVHLELIEVGIDAGASYLPAAATLAALWNKRGVPGESARASFGADPLATLAADGRLPMSMSQAYHQMAELVRWTKANYPKSTAICVNTAVYHNAGATAAQDIAFALATAVDYLRGLESEGVAIDDAVSQMLFRFNIGTHHFLAIAKLRAARSLWSRVLQACGAAPRGMRIHTRTSDRVMTQRDPYVNMLRNTVASFAGIVGGAEIVTSVPFDEASGLPNAFSRRIARNTVLILQEESHMHRVLDASGGSWFLDDLTTELCEKAWEIFQCIEKAGGMSAALQSGAIAEQIDAAYAPRAKDIAKRREGITGVSEFPNLTEEPVKHSPPDMDALLASAKKRLAVTSPTADAIDGDDRLAQCVVAAEQGATIAALAQRLGLQQESTDAKVIEPHAFAQPFEELRDASDAWMEKHGNRPRVFLANMGPVAHHTARATYAKNFFEAGGFEAVTNEGFADADAATAAFKESGANVAVICSSDKLYPDMVPPVASGLKAAGAKTVVLAGHPGDNEAAWRQAGVNRFIFIKCDVLATLRELLREEEVLS</sequence>
<evidence type="ECO:0000256" key="5">
    <source>
        <dbReference type="ARBA" id="ARBA00023285"/>
    </source>
</evidence>
<dbReference type="EC" id="5.4.99.2" evidence="7"/>
<comment type="cofactor">
    <cofactor evidence="1">
        <name>adenosylcob(III)alamin</name>
        <dbReference type="ChEBI" id="CHEBI:18408"/>
    </cofactor>
</comment>
<dbReference type="GO" id="GO:0019678">
    <property type="term" value="P:propionate metabolic process, methylmalonyl pathway"/>
    <property type="evidence" value="ECO:0007669"/>
    <property type="project" value="TreeGrafter"/>
</dbReference>
<dbReference type="AlphaFoldDB" id="A0A5C5Y613"/>
<protein>
    <submittedName>
        <fullName evidence="7">Methylmalonyl-CoA mutase small subunit</fullName>
        <ecNumber evidence="7">5.4.99.2</ecNumber>
    </submittedName>
</protein>
<comment type="similarity">
    <text evidence="2">Belongs to the methylmalonyl-CoA mutase family.</text>
</comment>
<dbReference type="SUPFAM" id="SSF51703">
    <property type="entry name" value="Cobalamin (vitamin B12)-dependent enzymes"/>
    <property type="match status" value="1"/>
</dbReference>
<dbReference type="GO" id="GO:0046872">
    <property type="term" value="F:metal ion binding"/>
    <property type="evidence" value="ECO:0007669"/>
    <property type="project" value="InterPro"/>
</dbReference>
<dbReference type="InterPro" id="IPR016176">
    <property type="entry name" value="Cbl-dep_enz_cat"/>
</dbReference>
<dbReference type="RefSeq" id="WP_146439204.1">
    <property type="nucleotide sequence ID" value="NZ_SJPL01000001.1"/>
</dbReference>
<feature type="domain" description="Methylmalonyl-CoA mutase alpha/beta chain catalytic" evidence="6">
    <location>
        <begin position="40"/>
        <end position="519"/>
    </location>
</feature>
<dbReference type="InterPro" id="IPR036724">
    <property type="entry name" value="Cobalamin-bd_sf"/>
</dbReference>